<dbReference type="RefSeq" id="WP_093887576.1">
    <property type="nucleotide sequence ID" value="NZ_FOQY01000008.1"/>
</dbReference>
<organism evidence="1 2">
    <name type="scientific">Streptosporangium canum</name>
    <dbReference type="NCBI Taxonomy" id="324952"/>
    <lineage>
        <taxon>Bacteria</taxon>
        <taxon>Bacillati</taxon>
        <taxon>Actinomycetota</taxon>
        <taxon>Actinomycetes</taxon>
        <taxon>Streptosporangiales</taxon>
        <taxon>Streptosporangiaceae</taxon>
        <taxon>Streptosporangium</taxon>
    </lineage>
</organism>
<dbReference type="EMBL" id="FOQY01000008">
    <property type="protein sequence ID" value="SFJ39060.1"/>
    <property type="molecule type" value="Genomic_DNA"/>
</dbReference>
<proteinExistence type="predicted"/>
<reference evidence="2" key="1">
    <citation type="submission" date="2016-10" db="EMBL/GenBank/DDBJ databases">
        <authorList>
            <person name="Varghese N."/>
            <person name="Submissions S."/>
        </authorList>
    </citation>
    <scope>NUCLEOTIDE SEQUENCE [LARGE SCALE GENOMIC DNA]</scope>
    <source>
        <strain evidence="2">CGMCC 4.2126</strain>
    </source>
</reference>
<dbReference type="Proteomes" id="UP000199111">
    <property type="component" value="Unassembled WGS sequence"/>
</dbReference>
<evidence type="ECO:0000313" key="2">
    <source>
        <dbReference type="Proteomes" id="UP000199111"/>
    </source>
</evidence>
<protein>
    <submittedName>
        <fullName evidence="1">Uncharacterized protein</fullName>
    </submittedName>
</protein>
<accession>A0A1I3QZ75</accession>
<dbReference type="AlphaFoldDB" id="A0A1I3QZ75"/>
<name>A0A1I3QZ75_9ACTN</name>
<sequence>MSWIFAAVALATTGLVVLGFLGVRVLLAARELGREVDRTRRRLEPAHTLFRGQAGTIRVPKG</sequence>
<evidence type="ECO:0000313" key="1">
    <source>
        <dbReference type="EMBL" id="SFJ39060.1"/>
    </source>
</evidence>
<gene>
    <name evidence="1" type="ORF">SAMN05216275_108213</name>
</gene>
<keyword evidence="2" id="KW-1185">Reference proteome</keyword>
<dbReference type="GeneID" id="96298742"/>